<gene>
    <name evidence="6" type="ORF">GPECTOR_93g619</name>
</gene>
<evidence type="ECO:0000256" key="2">
    <source>
        <dbReference type="ARBA" id="ARBA00023043"/>
    </source>
</evidence>
<evidence type="ECO:0000256" key="3">
    <source>
        <dbReference type="PROSITE-ProRule" id="PRU00023"/>
    </source>
</evidence>
<feature type="repeat" description="ANK" evidence="3">
    <location>
        <begin position="34"/>
        <end position="55"/>
    </location>
</feature>
<feature type="repeat" description="ANK" evidence="3">
    <location>
        <begin position="109"/>
        <end position="145"/>
    </location>
</feature>
<feature type="transmembrane region" description="Helical" evidence="5">
    <location>
        <begin position="514"/>
        <end position="535"/>
    </location>
</feature>
<dbReference type="PROSITE" id="PS50297">
    <property type="entry name" value="ANK_REP_REGION"/>
    <property type="match status" value="5"/>
</dbReference>
<dbReference type="SMART" id="SM00248">
    <property type="entry name" value="ANK"/>
    <property type="match status" value="5"/>
</dbReference>
<dbReference type="Pfam" id="PF12796">
    <property type="entry name" value="Ank_2"/>
    <property type="match status" value="2"/>
</dbReference>
<keyword evidence="7" id="KW-1185">Reference proteome</keyword>
<dbReference type="InterPro" id="IPR002110">
    <property type="entry name" value="Ankyrin_rpt"/>
</dbReference>
<keyword evidence="5" id="KW-1133">Transmembrane helix</keyword>
<evidence type="ECO:0000256" key="1">
    <source>
        <dbReference type="ARBA" id="ARBA00022737"/>
    </source>
</evidence>
<evidence type="ECO:0000256" key="4">
    <source>
        <dbReference type="SAM" id="MobiDB-lite"/>
    </source>
</evidence>
<keyword evidence="2 3" id="KW-0040">ANK repeat</keyword>
<comment type="caution">
    <text evidence="6">The sequence shown here is derived from an EMBL/GenBank/DDBJ whole genome shotgun (WGS) entry which is preliminary data.</text>
</comment>
<dbReference type="STRING" id="33097.A0A150G0H0"/>
<keyword evidence="1" id="KW-0677">Repeat</keyword>
<feature type="repeat" description="ANK" evidence="3">
    <location>
        <begin position="1"/>
        <end position="33"/>
    </location>
</feature>
<dbReference type="AlphaFoldDB" id="A0A150G0H0"/>
<dbReference type="PROSITE" id="PS50088">
    <property type="entry name" value="ANK_REPEAT"/>
    <property type="match status" value="5"/>
</dbReference>
<name>A0A150G0H0_GONPE</name>
<proteinExistence type="predicted"/>
<protein>
    <submittedName>
        <fullName evidence="6">Uncharacterized protein</fullName>
    </submittedName>
</protein>
<dbReference type="OrthoDB" id="3065869at2759"/>
<evidence type="ECO:0000256" key="5">
    <source>
        <dbReference type="SAM" id="Phobius"/>
    </source>
</evidence>
<feature type="repeat" description="ANK" evidence="3">
    <location>
        <begin position="68"/>
        <end position="101"/>
    </location>
</feature>
<feature type="transmembrane region" description="Helical" evidence="5">
    <location>
        <begin position="243"/>
        <end position="263"/>
    </location>
</feature>
<accession>A0A150G0H0</accession>
<keyword evidence="5" id="KW-0472">Membrane</keyword>
<dbReference type="Gene3D" id="1.25.40.20">
    <property type="entry name" value="Ankyrin repeat-containing domain"/>
    <property type="match status" value="3"/>
</dbReference>
<keyword evidence="5" id="KW-0812">Transmembrane</keyword>
<organism evidence="6 7">
    <name type="scientific">Gonium pectorale</name>
    <name type="common">Green alga</name>
    <dbReference type="NCBI Taxonomy" id="33097"/>
    <lineage>
        <taxon>Eukaryota</taxon>
        <taxon>Viridiplantae</taxon>
        <taxon>Chlorophyta</taxon>
        <taxon>core chlorophytes</taxon>
        <taxon>Chlorophyceae</taxon>
        <taxon>CS clade</taxon>
        <taxon>Chlamydomonadales</taxon>
        <taxon>Volvocaceae</taxon>
        <taxon>Gonium</taxon>
    </lineage>
</organism>
<feature type="compositionally biased region" description="Acidic residues" evidence="4">
    <location>
        <begin position="450"/>
        <end position="463"/>
    </location>
</feature>
<dbReference type="SUPFAM" id="SSF48403">
    <property type="entry name" value="Ankyrin repeat"/>
    <property type="match status" value="1"/>
</dbReference>
<feature type="transmembrane region" description="Helical" evidence="5">
    <location>
        <begin position="306"/>
        <end position="327"/>
    </location>
</feature>
<dbReference type="EMBL" id="LSYV01000094">
    <property type="protein sequence ID" value="KXZ43349.1"/>
    <property type="molecule type" value="Genomic_DNA"/>
</dbReference>
<dbReference type="PANTHER" id="PTHR24180:SF45">
    <property type="entry name" value="POLY [ADP-RIBOSE] POLYMERASE TANKYRASE"/>
    <property type="match status" value="1"/>
</dbReference>
<dbReference type="PRINTS" id="PR01415">
    <property type="entry name" value="ANKYRIN"/>
</dbReference>
<dbReference type="Proteomes" id="UP000075714">
    <property type="component" value="Unassembled WGS sequence"/>
</dbReference>
<evidence type="ECO:0000313" key="7">
    <source>
        <dbReference type="Proteomes" id="UP000075714"/>
    </source>
</evidence>
<dbReference type="InterPro" id="IPR036770">
    <property type="entry name" value="Ankyrin_rpt-contain_sf"/>
</dbReference>
<evidence type="ECO:0000313" key="6">
    <source>
        <dbReference type="EMBL" id="KXZ43349.1"/>
    </source>
</evidence>
<feature type="region of interest" description="Disordered" evidence="4">
    <location>
        <begin position="440"/>
        <end position="466"/>
    </location>
</feature>
<dbReference type="PANTHER" id="PTHR24180">
    <property type="entry name" value="CYCLIN-DEPENDENT KINASE INHIBITOR 2C-RELATED"/>
    <property type="match status" value="1"/>
</dbReference>
<dbReference type="InterPro" id="IPR051637">
    <property type="entry name" value="Ank_repeat_dom-contain_49"/>
</dbReference>
<feature type="transmembrane region" description="Helical" evidence="5">
    <location>
        <begin position="357"/>
        <end position="383"/>
    </location>
</feature>
<sequence>MPGTAVRRAAPEGHLEVVKELLAAGADVNAADEDRRTPLHYAAFNGQPEVVKVLLAVKWVNVNAVDKDRRTPLHYAASNGHLEVVKVLLAAEWVDVNAVDKRICVNLQDQRTPLHFAAAAEEVSDRVEVVKKLLERGAKKDTADKVGKTPLHWAAEKDHIDIVMRLLEQSADPDVKDKDGATPLQLTSPGATRDAFIKYLFSKVDAHKDVYDWFGEKQNVYTCFLVVWISYLRPLEGVKRPSLWIASVLALAVAACMVMQILLPLSLLVNWKPEGIPQLFKGQYVALSSSSQLGASAEGPTVEAPILVWLRLSQVIVSLYVIFLVLFKEASFAQYFYRYSSELSTVLEDHAIKRKAAMLIVGAITLIYTGVFALVQFVTLVLISNSSDPPTVILNGVGAIFILEFDETIARVFVSHYPDAVYGVLAKKLLHQSGKDFSEAGAAKVASPHDEDDDDGDSTEEASAESWVWTASQEEEELQEQEQLQAAEVVAQQPWRLEELLALVRSAIAQQATFGNVLLVLAWSWCSAISLYHLITLNS</sequence>
<feature type="repeat" description="ANK" evidence="3">
    <location>
        <begin position="146"/>
        <end position="178"/>
    </location>
</feature>
<reference evidence="7" key="1">
    <citation type="journal article" date="2016" name="Nat. Commun.">
        <title>The Gonium pectorale genome demonstrates co-option of cell cycle regulation during the evolution of multicellularity.</title>
        <authorList>
            <person name="Hanschen E.R."/>
            <person name="Marriage T.N."/>
            <person name="Ferris P.J."/>
            <person name="Hamaji T."/>
            <person name="Toyoda A."/>
            <person name="Fujiyama A."/>
            <person name="Neme R."/>
            <person name="Noguchi H."/>
            <person name="Minakuchi Y."/>
            <person name="Suzuki M."/>
            <person name="Kawai-Toyooka H."/>
            <person name="Smith D.R."/>
            <person name="Sparks H."/>
            <person name="Anderson J."/>
            <person name="Bakaric R."/>
            <person name="Luria V."/>
            <person name="Karger A."/>
            <person name="Kirschner M.W."/>
            <person name="Durand P.M."/>
            <person name="Michod R.E."/>
            <person name="Nozaki H."/>
            <person name="Olson B.J."/>
        </authorList>
    </citation>
    <scope>NUCLEOTIDE SEQUENCE [LARGE SCALE GENOMIC DNA]</scope>
    <source>
        <strain evidence="7">NIES-2863</strain>
    </source>
</reference>